<dbReference type="EMBL" id="VWRN01000016">
    <property type="protein sequence ID" value="KAA6129783.1"/>
    <property type="molecule type" value="Genomic_DNA"/>
</dbReference>
<dbReference type="AlphaFoldDB" id="A0A5M8B2A3"/>
<evidence type="ECO:0000313" key="4">
    <source>
        <dbReference type="EMBL" id="KAA6129783.1"/>
    </source>
</evidence>
<evidence type="ECO:0000256" key="2">
    <source>
        <dbReference type="ARBA" id="ARBA00022801"/>
    </source>
</evidence>
<dbReference type="InterPro" id="IPR029058">
    <property type="entry name" value="AB_hydrolase_fold"/>
</dbReference>
<dbReference type="Proteomes" id="UP000324324">
    <property type="component" value="Unassembled WGS sequence"/>
</dbReference>
<dbReference type="PANTHER" id="PTHR43037">
    <property type="entry name" value="UNNAMED PRODUCT-RELATED"/>
    <property type="match status" value="1"/>
</dbReference>
<keyword evidence="2" id="KW-0378">Hydrolase</keyword>
<dbReference type="GO" id="GO:0005576">
    <property type="term" value="C:extracellular region"/>
    <property type="evidence" value="ECO:0007669"/>
    <property type="project" value="InterPro"/>
</dbReference>
<dbReference type="Pfam" id="PF10503">
    <property type="entry name" value="Esterase_PHB"/>
    <property type="match status" value="1"/>
</dbReference>
<accession>A0A5M8B2A3</accession>
<dbReference type="InterPro" id="IPR050955">
    <property type="entry name" value="Plant_Biomass_Hydrol_Est"/>
</dbReference>
<keyword evidence="5" id="KW-1185">Reference proteome</keyword>
<gene>
    <name evidence="4" type="ORF">F1599_04435</name>
</gene>
<comment type="caution">
    <text evidence="4">The sequence shown here is derived from an EMBL/GenBank/DDBJ whole genome shotgun (WGS) entry which is preliminary data.</text>
</comment>
<keyword evidence="1" id="KW-0732">Signal</keyword>
<reference evidence="4 5" key="1">
    <citation type="submission" date="2019-09" db="EMBL/GenBank/DDBJ databases">
        <title>Isolation of a novel species in the genus Cupriavidus from patients with sepsis using whole genome sequencing.</title>
        <authorList>
            <person name="Kweon O.J."/>
            <person name="Lee M.-K."/>
        </authorList>
    </citation>
    <scope>NUCLEOTIDE SEQUENCE [LARGE SCALE GENOMIC DNA]</scope>
    <source>
        <strain evidence="4 5">MKL-01</strain>
    </source>
</reference>
<dbReference type="Gene3D" id="3.40.50.1820">
    <property type="entry name" value="alpha/beta hydrolase"/>
    <property type="match status" value="1"/>
</dbReference>
<feature type="region of interest" description="Disordered" evidence="3">
    <location>
        <begin position="56"/>
        <end position="84"/>
    </location>
</feature>
<dbReference type="GO" id="GO:0016787">
    <property type="term" value="F:hydrolase activity"/>
    <property type="evidence" value="ECO:0007669"/>
    <property type="project" value="UniProtKB-KW"/>
</dbReference>
<protein>
    <submittedName>
        <fullName evidence="4">PHB depolymerase family esterase</fullName>
    </submittedName>
</protein>
<evidence type="ECO:0000313" key="5">
    <source>
        <dbReference type="Proteomes" id="UP000324324"/>
    </source>
</evidence>
<evidence type="ECO:0000256" key="1">
    <source>
        <dbReference type="ARBA" id="ARBA00022729"/>
    </source>
</evidence>
<dbReference type="InterPro" id="IPR010126">
    <property type="entry name" value="Esterase_phb"/>
</dbReference>
<dbReference type="PANTHER" id="PTHR43037:SF1">
    <property type="entry name" value="BLL1128 PROTEIN"/>
    <property type="match status" value="1"/>
</dbReference>
<proteinExistence type="predicted"/>
<name>A0A5M8B2A3_9BURK</name>
<evidence type="ECO:0000256" key="3">
    <source>
        <dbReference type="SAM" id="MobiDB-lite"/>
    </source>
</evidence>
<organism evidence="4 5">
    <name type="scientific">Cupriavidus cauae</name>
    <dbReference type="NCBI Taxonomy" id="2608999"/>
    <lineage>
        <taxon>Bacteria</taxon>
        <taxon>Pseudomonadati</taxon>
        <taxon>Pseudomonadota</taxon>
        <taxon>Betaproteobacteria</taxon>
        <taxon>Burkholderiales</taxon>
        <taxon>Burkholderiaceae</taxon>
        <taxon>Cupriavidus</taxon>
    </lineage>
</organism>
<dbReference type="NCBIfam" id="TIGR01840">
    <property type="entry name" value="esterase_phb"/>
    <property type="match status" value="1"/>
</dbReference>
<dbReference type="RefSeq" id="WP_149318627.1">
    <property type="nucleotide sequence ID" value="NZ_VWRN01000016.1"/>
</dbReference>
<dbReference type="SUPFAM" id="SSF53474">
    <property type="entry name" value="alpha/beta-Hydrolases"/>
    <property type="match status" value="1"/>
</dbReference>
<sequence length="388" mass="41469">MPTPRRRRTVNPWAKLGKTAARQMQQMQRAVARSVTKSVTKTVAQTVAHTVAQSVGHAAQQGREARRVLSGVTSPVPAPTSRGGGRWQEGVWGFGPLAQRHYRLFIPSGVGTSRPAPLLVLLHGCGQDAASFAACTRVAALARARRCIVLLPEQSSRANAHRCWNWFRSEAQAAAEASLLMGMIDHVCRAHPVQSDRVHLLGLSAGGAMALMLALRYPDRFVAVGSHSGAAPHLARNATQAGRVMRGALNGHTAAQLQALRLQLQGRMPPPLLLIHGDADRVVAYDNAIASATLWLSLSTPGALPAAAAQPSVRVLRRGERRPVAVHDWRRDGRLYVRLVRVEGLGHAWSGGAASQAYADPAGPDALRIALAFFAAVAPAPVRRRAVA</sequence>